<keyword evidence="1" id="KW-0645">Protease</keyword>
<dbReference type="InterPro" id="IPR028889">
    <property type="entry name" value="USP"/>
</dbReference>
<proteinExistence type="inferred from homology"/>
<evidence type="ECO:0000256" key="2">
    <source>
        <dbReference type="SAM" id="MobiDB-lite"/>
    </source>
</evidence>
<dbReference type="PANTHER" id="PTHR24006">
    <property type="entry name" value="UBIQUITIN CARBOXYL-TERMINAL HYDROLASE"/>
    <property type="match status" value="1"/>
</dbReference>
<dbReference type="InterPro" id="IPR018200">
    <property type="entry name" value="USP_CS"/>
</dbReference>
<dbReference type="GO" id="GO:0006508">
    <property type="term" value="P:proteolysis"/>
    <property type="evidence" value="ECO:0007669"/>
    <property type="project" value="UniProtKB-KW"/>
</dbReference>
<dbReference type="Pfam" id="PF21246">
    <property type="entry name" value="Usp38-like_N"/>
    <property type="match status" value="1"/>
</dbReference>
<dbReference type="EC" id="3.4.19.12" evidence="1"/>
<dbReference type="Proteomes" id="UP001230051">
    <property type="component" value="Unassembled WGS sequence"/>
</dbReference>
<comment type="caution">
    <text evidence="4">The sequence shown here is derived from an EMBL/GenBank/DDBJ whole genome shotgun (WGS) entry which is preliminary data.</text>
</comment>
<feature type="domain" description="USP" evidence="3">
    <location>
        <begin position="446"/>
        <end position="899"/>
    </location>
</feature>
<evidence type="ECO:0000259" key="3">
    <source>
        <dbReference type="PROSITE" id="PS50235"/>
    </source>
</evidence>
<dbReference type="GO" id="GO:0005634">
    <property type="term" value="C:nucleus"/>
    <property type="evidence" value="ECO:0007669"/>
    <property type="project" value="TreeGrafter"/>
</dbReference>
<dbReference type="Gene3D" id="3.90.70.10">
    <property type="entry name" value="Cysteine proteinases"/>
    <property type="match status" value="1"/>
</dbReference>
<dbReference type="GO" id="GO:0016579">
    <property type="term" value="P:protein deubiquitination"/>
    <property type="evidence" value="ECO:0007669"/>
    <property type="project" value="InterPro"/>
</dbReference>
<feature type="region of interest" description="Disordered" evidence="2">
    <location>
        <begin position="627"/>
        <end position="661"/>
    </location>
</feature>
<dbReference type="GO" id="GO:0005829">
    <property type="term" value="C:cytosol"/>
    <property type="evidence" value="ECO:0007669"/>
    <property type="project" value="TreeGrafter"/>
</dbReference>
<evidence type="ECO:0000256" key="1">
    <source>
        <dbReference type="RuleBase" id="RU366025"/>
    </source>
</evidence>
<dbReference type="PROSITE" id="PS00972">
    <property type="entry name" value="USP_1"/>
    <property type="match status" value="1"/>
</dbReference>
<keyword evidence="1" id="KW-0833">Ubl conjugation pathway</keyword>
<sequence>MDRILDAVMVSPHSEAVKHGMVRRVIESAPQPLDSPQCWAMYEVSTKLFLLGDSEFKRDVGREVLEAFAQHHSQEFEQFFNMKFVLNLLHVGYGPLGKRSHQIFHYIQTGLRFVADSPSSLDLFHLLQIEVLRIVCERPGPKLCARVSKLLSLYPQCVPSGNLQTVFCQQLILSISHFQCKSDGDDEILKFLENVTKASGMLQGVWRNNVAAILPSLKELFIVISSPGEGDSVPSNALASVVQYVPLELMDAVVRNLTNDKNISDAQMLTAISRMVDWLSWPLTRNIDKWILALMKGVATVNKFRILIEVTLMKIEQVFSKLFYPVVRQGAVSVLSYMLLSFQQSPEAFHLLLPQIPQLISSLTREESDSGRGCLVQLSQLIHCLIFRFSGFPDIYEPVLGALKDLPVPSENRIKQLLGQNAWATQKNDLASYCHRLPAKSDTGKTGLVNLGNTCYMNSVIQALFMASDFRHRVLRITQCDALSLMMKLQSLFAFLERSQRPTISPESFLTASCPPWFNLGAQQDCSEYLKYLLDRLHEEEKTNSNTIQNLSCLSIAGGIENSESTGRTMIQKMFGGKMVTRIRCLRCENISWREEVFTDLSLALPPPRTSLSGSFIIDPAQPVVEEIGPSSQRPTSKPQRQAPQSPSKDKKPLKQEEPSVRVVPVETIGSIEQVMPYYSDEYPKSNSMSAVASEEQAHGTEACRSIADLLNYFLSPEMLTGENKYHCQKCSALRDAEKVVEVTEGPHYLILTLLRFSFDLGTMRRRKISDNVSIPLVLKLPVRVSSREQGCISAGNLEPNPGGSAYESLTYDLCSVVVHSGVSSESGHYYCYAREYVGSVFEKHSRGSTGAPADQTTSESQWFLFNDNRVSYSSFESVSNVTTYFPKDTAYVMFYRKRPCHQTESESECISAAENLYGEEPLPKQLSEEISKDNMMYLQEQERAARYSAASSSAMAGSPVWLRRQRGDGGVGQRNQEIQSLHCP</sequence>
<dbReference type="PANTHER" id="PTHR24006:SF660">
    <property type="entry name" value="UBIQUITIN CARBOXYL-TERMINAL HYDROLASE 35"/>
    <property type="match status" value="1"/>
</dbReference>
<dbReference type="InterPro" id="IPR049407">
    <property type="entry name" value="Usp38-like_N"/>
</dbReference>
<comment type="catalytic activity">
    <reaction evidence="1">
        <text>Thiol-dependent hydrolysis of ester, thioester, amide, peptide and isopeptide bonds formed by the C-terminal Gly of ubiquitin (a 76-residue protein attached to proteins as an intracellular targeting signal).</text>
        <dbReference type="EC" id="3.4.19.12"/>
    </reaction>
</comment>
<evidence type="ECO:0000313" key="5">
    <source>
        <dbReference type="Proteomes" id="UP001230051"/>
    </source>
</evidence>
<name>A0AAD8G809_ACIOX</name>
<keyword evidence="1 4" id="KW-0378">Hydrolase</keyword>
<keyword evidence="1" id="KW-0788">Thiol protease</keyword>
<dbReference type="SUPFAM" id="SSF54001">
    <property type="entry name" value="Cysteine proteinases"/>
    <property type="match status" value="1"/>
</dbReference>
<evidence type="ECO:0000313" key="4">
    <source>
        <dbReference type="EMBL" id="KAK1168212.1"/>
    </source>
</evidence>
<dbReference type="EMBL" id="JAGXEW010000009">
    <property type="protein sequence ID" value="KAK1168212.1"/>
    <property type="molecule type" value="Genomic_DNA"/>
</dbReference>
<reference evidence="4" key="1">
    <citation type="submission" date="2022-02" db="EMBL/GenBank/DDBJ databases">
        <title>Atlantic sturgeon de novo genome assembly.</title>
        <authorList>
            <person name="Stock M."/>
            <person name="Klopp C."/>
            <person name="Guiguen Y."/>
            <person name="Cabau C."/>
            <person name="Parinello H."/>
            <person name="Santidrian Yebra-Pimentel E."/>
            <person name="Kuhl H."/>
            <person name="Dirks R.P."/>
            <person name="Guessner J."/>
            <person name="Wuertz S."/>
            <person name="Du K."/>
            <person name="Schartl M."/>
        </authorList>
    </citation>
    <scope>NUCLEOTIDE SEQUENCE</scope>
    <source>
        <strain evidence="4">STURGEONOMICS-FGT-2020</strain>
        <tissue evidence="4">Whole blood</tissue>
    </source>
</reference>
<organism evidence="4 5">
    <name type="scientific">Acipenser oxyrinchus oxyrinchus</name>
    <dbReference type="NCBI Taxonomy" id="40147"/>
    <lineage>
        <taxon>Eukaryota</taxon>
        <taxon>Metazoa</taxon>
        <taxon>Chordata</taxon>
        <taxon>Craniata</taxon>
        <taxon>Vertebrata</taxon>
        <taxon>Euteleostomi</taxon>
        <taxon>Actinopterygii</taxon>
        <taxon>Chondrostei</taxon>
        <taxon>Acipenseriformes</taxon>
        <taxon>Acipenseridae</taxon>
        <taxon>Acipenser</taxon>
    </lineage>
</organism>
<dbReference type="InterPro" id="IPR038765">
    <property type="entry name" value="Papain-like_cys_pep_sf"/>
</dbReference>
<protein>
    <recommendedName>
        <fullName evidence="1">Ubiquitin carboxyl-terminal hydrolase</fullName>
        <ecNumber evidence="1">3.4.19.12</ecNumber>
    </recommendedName>
</protein>
<dbReference type="PROSITE" id="PS00973">
    <property type="entry name" value="USP_2"/>
    <property type="match status" value="1"/>
</dbReference>
<feature type="compositionally biased region" description="Basic and acidic residues" evidence="2">
    <location>
        <begin position="648"/>
        <end position="660"/>
    </location>
</feature>
<accession>A0AAD8G809</accession>
<keyword evidence="5" id="KW-1185">Reference proteome</keyword>
<dbReference type="AlphaFoldDB" id="A0AAD8G809"/>
<dbReference type="InterPro" id="IPR001394">
    <property type="entry name" value="Peptidase_C19_UCH"/>
</dbReference>
<feature type="region of interest" description="Disordered" evidence="2">
    <location>
        <begin position="966"/>
        <end position="985"/>
    </location>
</feature>
<gene>
    <name evidence="4" type="primary">USP35</name>
    <name evidence="4" type="ORF">AOXY_G11104</name>
</gene>
<dbReference type="InterPro" id="IPR050164">
    <property type="entry name" value="Peptidase_C19"/>
</dbReference>
<dbReference type="Pfam" id="PF00443">
    <property type="entry name" value="UCH"/>
    <property type="match status" value="1"/>
</dbReference>
<comment type="similarity">
    <text evidence="1">Belongs to the peptidase C19 family.</text>
</comment>
<dbReference type="PROSITE" id="PS50235">
    <property type="entry name" value="USP_3"/>
    <property type="match status" value="1"/>
</dbReference>
<dbReference type="GO" id="GO:0004843">
    <property type="term" value="F:cysteine-type deubiquitinase activity"/>
    <property type="evidence" value="ECO:0007669"/>
    <property type="project" value="UniProtKB-UniRule"/>
</dbReference>
<feature type="compositionally biased region" description="Polar residues" evidence="2">
    <location>
        <begin position="630"/>
        <end position="647"/>
    </location>
</feature>